<feature type="region of interest" description="Disordered" evidence="1">
    <location>
        <begin position="17"/>
        <end position="38"/>
    </location>
</feature>
<reference evidence="2 4" key="1">
    <citation type="submission" date="2017-11" db="EMBL/GenBank/DDBJ databases">
        <title>The genome of Rhizophagus clarus HR1 reveals common genetic basis of auxotrophy among arbuscular mycorrhizal fungi.</title>
        <authorList>
            <person name="Kobayashi Y."/>
        </authorList>
    </citation>
    <scope>NUCLEOTIDE SEQUENCE [LARGE SCALE GENOMIC DNA]</scope>
    <source>
        <strain evidence="2 4">HR1</strain>
    </source>
</reference>
<dbReference type="Proteomes" id="UP000615446">
    <property type="component" value="Unassembled WGS sequence"/>
</dbReference>
<accession>A0A2Z6RQU4</accession>
<protein>
    <submittedName>
        <fullName evidence="2">Uncharacterized protein</fullName>
    </submittedName>
</protein>
<evidence type="ECO:0000313" key="3">
    <source>
        <dbReference type="EMBL" id="GES73312.1"/>
    </source>
</evidence>
<feature type="region of interest" description="Disordered" evidence="1">
    <location>
        <begin position="78"/>
        <end position="103"/>
    </location>
</feature>
<dbReference type="Proteomes" id="UP000247702">
    <property type="component" value="Unassembled WGS sequence"/>
</dbReference>
<feature type="compositionally biased region" description="Basic and acidic residues" evidence="1">
    <location>
        <begin position="83"/>
        <end position="103"/>
    </location>
</feature>
<evidence type="ECO:0000313" key="2">
    <source>
        <dbReference type="EMBL" id="GBC05256.1"/>
    </source>
</evidence>
<organism evidence="2 4">
    <name type="scientific">Rhizophagus clarus</name>
    <dbReference type="NCBI Taxonomy" id="94130"/>
    <lineage>
        <taxon>Eukaryota</taxon>
        <taxon>Fungi</taxon>
        <taxon>Fungi incertae sedis</taxon>
        <taxon>Mucoromycota</taxon>
        <taxon>Glomeromycotina</taxon>
        <taxon>Glomeromycetes</taxon>
        <taxon>Glomerales</taxon>
        <taxon>Glomeraceae</taxon>
        <taxon>Rhizophagus</taxon>
    </lineage>
</organism>
<reference evidence="3" key="2">
    <citation type="submission" date="2019-10" db="EMBL/GenBank/DDBJ databases">
        <title>Conservation and host-specific expression of non-tandemly repeated heterogenous ribosome RNA gene in arbuscular mycorrhizal fungi.</title>
        <authorList>
            <person name="Maeda T."/>
            <person name="Kobayashi Y."/>
            <person name="Nakagawa T."/>
            <person name="Ezawa T."/>
            <person name="Yamaguchi K."/>
            <person name="Bino T."/>
            <person name="Nishimoto Y."/>
            <person name="Shigenobu S."/>
            <person name="Kawaguchi M."/>
        </authorList>
    </citation>
    <scope>NUCLEOTIDE SEQUENCE</scope>
    <source>
        <strain evidence="3">HR1</strain>
    </source>
</reference>
<comment type="caution">
    <text evidence="2">The sequence shown here is derived from an EMBL/GenBank/DDBJ whole genome shotgun (WGS) entry which is preliminary data.</text>
</comment>
<dbReference type="EMBL" id="BEXD01003997">
    <property type="protein sequence ID" value="GBC05256.1"/>
    <property type="molecule type" value="Genomic_DNA"/>
</dbReference>
<sequence>MKIQSLFFDLSHEDIRKQRGYGPRSDPSVKKKGEKHAETAGETIIDSSGIEQINPTIVSLPIVQPHIVDGVTEIVGKMTGNQDTKDCGDVIKDTPEKKCSRKN</sequence>
<proteinExistence type="predicted"/>
<evidence type="ECO:0000256" key="1">
    <source>
        <dbReference type="SAM" id="MobiDB-lite"/>
    </source>
</evidence>
<keyword evidence="4" id="KW-1185">Reference proteome</keyword>
<dbReference type="EMBL" id="BLAL01000006">
    <property type="protein sequence ID" value="GES73312.1"/>
    <property type="molecule type" value="Genomic_DNA"/>
</dbReference>
<name>A0A2Z6RQU4_9GLOM</name>
<feature type="compositionally biased region" description="Basic and acidic residues" evidence="1">
    <location>
        <begin position="27"/>
        <end position="38"/>
    </location>
</feature>
<evidence type="ECO:0000313" key="4">
    <source>
        <dbReference type="Proteomes" id="UP000247702"/>
    </source>
</evidence>
<dbReference type="AlphaFoldDB" id="A0A2Z6RQU4"/>
<gene>
    <name evidence="3" type="ORF">RCL2_000085300</name>
    <name evidence="2" type="ORF">RclHR1_06130007</name>
</gene>